<dbReference type="STRING" id="1105367.CG50_09910"/>
<dbReference type="NCBIfam" id="NF033677">
    <property type="entry name" value="biofilm_BapA_N"/>
    <property type="match status" value="1"/>
</dbReference>
<reference evidence="2 3" key="1">
    <citation type="submission" date="2014-03" db="EMBL/GenBank/DDBJ databases">
        <title>Genome of Paenirhodobacter enshiensis DW2-9.</title>
        <authorList>
            <person name="Wang D."/>
            <person name="Wang G."/>
        </authorList>
    </citation>
    <scope>NUCLEOTIDE SEQUENCE [LARGE SCALE GENOMIC DNA]</scope>
    <source>
        <strain evidence="2 3">DW2-9</strain>
    </source>
</reference>
<evidence type="ECO:0000313" key="3">
    <source>
        <dbReference type="Proteomes" id="UP000028824"/>
    </source>
</evidence>
<proteinExistence type="predicted"/>
<protein>
    <recommendedName>
        <fullName evidence="1">Biofilm-associated protein BapA-like prefix-like domain-containing protein</fullName>
    </recommendedName>
</protein>
<dbReference type="Proteomes" id="UP000028824">
    <property type="component" value="Unassembled WGS sequence"/>
</dbReference>
<feature type="non-terminal residue" evidence="2">
    <location>
        <position position="119"/>
    </location>
</feature>
<organism evidence="2 3">
    <name type="scientific">Paenirhodobacter enshiensis</name>
    <dbReference type="NCBI Taxonomy" id="1105367"/>
    <lineage>
        <taxon>Bacteria</taxon>
        <taxon>Pseudomonadati</taxon>
        <taxon>Pseudomonadota</taxon>
        <taxon>Alphaproteobacteria</taxon>
        <taxon>Rhodobacterales</taxon>
        <taxon>Rhodobacter group</taxon>
        <taxon>Paenirhodobacter</taxon>
    </lineage>
</organism>
<dbReference type="InterPro" id="IPR048051">
    <property type="entry name" value="BapA-like_prefix-like"/>
</dbReference>
<dbReference type="AlphaFoldDB" id="A0A086XR88"/>
<accession>A0A086XR88</accession>
<evidence type="ECO:0000313" key="2">
    <source>
        <dbReference type="EMBL" id="KFI24538.1"/>
    </source>
</evidence>
<evidence type="ECO:0000259" key="1">
    <source>
        <dbReference type="Pfam" id="PF22783"/>
    </source>
</evidence>
<keyword evidence="3" id="KW-1185">Reference proteome</keyword>
<dbReference type="EMBL" id="JFZB01000044">
    <property type="protein sequence ID" value="KFI24538.1"/>
    <property type="molecule type" value="Genomic_DNA"/>
</dbReference>
<dbReference type="Pfam" id="PF22783">
    <property type="entry name" value="BapA_N"/>
    <property type="match status" value="1"/>
</dbReference>
<feature type="domain" description="Biofilm-associated protein BapA-like prefix-like" evidence="1">
    <location>
        <begin position="3"/>
        <end position="55"/>
    </location>
</feature>
<comment type="caution">
    <text evidence="2">The sequence shown here is derived from an EMBL/GenBank/DDBJ whole genome shotgun (WGS) entry which is preliminary data.</text>
</comment>
<sequence>MDVRVPTLRADVASYEKSGNDLVLKLKSGDQIVVDNFFHTGPKGEVSRLLFSDGSFSGVTSLSEAVDGAAAGGIGAAMGGVGGMVAAGLAGLGAVLILSSDDGGSSSHATDTTEPTDTT</sequence>
<name>A0A086XR88_9RHOB</name>
<gene>
    <name evidence="2" type="ORF">CG50_09910</name>
</gene>